<evidence type="ECO:0000259" key="1">
    <source>
        <dbReference type="Pfam" id="PF04592"/>
    </source>
</evidence>
<accession>A0A4Z2JI20</accession>
<evidence type="ECO:0000313" key="3">
    <source>
        <dbReference type="Proteomes" id="UP000314294"/>
    </source>
</evidence>
<dbReference type="EMBL" id="SRLO01000002">
    <property type="protein sequence ID" value="TNN89394.1"/>
    <property type="molecule type" value="Genomic_DNA"/>
</dbReference>
<comment type="caution">
    <text evidence="2">The sequence shown here is derived from an EMBL/GenBank/DDBJ whole genome shotgun (WGS) entry which is preliminary data.</text>
</comment>
<gene>
    <name evidence="2" type="primary">sepp1b</name>
    <name evidence="2" type="ORF">EYF80_000682</name>
</gene>
<dbReference type="Pfam" id="PF04592">
    <property type="entry name" value="SelP_N"/>
    <property type="match status" value="1"/>
</dbReference>
<organism evidence="2 3">
    <name type="scientific">Liparis tanakae</name>
    <name type="common">Tanaka's snailfish</name>
    <dbReference type="NCBI Taxonomy" id="230148"/>
    <lineage>
        <taxon>Eukaryota</taxon>
        <taxon>Metazoa</taxon>
        <taxon>Chordata</taxon>
        <taxon>Craniata</taxon>
        <taxon>Vertebrata</taxon>
        <taxon>Euteleostomi</taxon>
        <taxon>Actinopterygii</taxon>
        <taxon>Neopterygii</taxon>
        <taxon>Teleostei</taxon>
        <taxon>Neoteleostei</taxon>
        <taxon>Acanthomorphata</taxon>
        <taxon>Eupercaria</taxon>
        <taxon>Perciformes</taxon>
        <taxon>Cottioidei</taxon>
        <taxon>Cottales</taxon>
        <taxon>Liparidae</taxon>
        <taxon>Liparis</taxon>
    </lineage>
</organism>
<dbReference type="OrthoDB" id="6134775at2759"/>
<feature type="domain" description="Selenoprotein P N-terminal" evidence="1">
    <location>
        <begin position="53"/>
        <end position="87"/>
    </location>
</feature>
<keyword evidence="3" id="KW-1185">Reference proteome</keyword>
<dbReference type="InterPro" id="IPR007671">
    <property type="entry name" value="Selenoprotein-P_N"/>
</dbReference>
<name>A0A4Z2JI20_9TELE</name>
<dbReference type="Proteomes" id="UP000314294">
    <property type="component" value="Unassembled WGS sequence"/>
</dbReference>
<evidence type="ECO:0000313" key="2">
    <source>
        <dbReference type="EMBL" id="TNN89394.1"/>
    </source>
</evidence>
<sequence length="87" mass="9437">MKRGGYRLHDADSSQRGGRATMSRLSLPWLYAALPSLLWASHVSLLVEGDNNASMICKPAPHWTIKGHAPMQELQGSVVVVALLKAS</sequence>
<dbReference type="AlphaFoldDB" id="A0A4Z2JI20"/>
<proteinExistence type="predicted"/>
<reference evidence="2 3" key="1">
    <citation type="submission" date="2019-03" db="EMBL/GenBank/DDBJ databases">
        <title>First draft genome of Liparis tanakae, snailfish: a comprehensive survey of snailfish specific genes.</title>
        <authorList>
            <person name="Kim W."/>
            <person name="Song I."/>
            <person name="Jeong J.-H."/>
            <person name="Kim D."/>
            <person name="Kim S."/>
            <person name="Ryu S."/>
            <person name="Song J.Y."/>
            <person name="Lee S.K."/>
        </authorList>
    </citation>
    <scope>NUCLEOTIDE SEQUENCE [LARGE SCALE GENOMIC DNA]</scope>
    <source>
        <tissue evidence="2">Muscle</tissue>
    </source>
</reference>
<protein>
    <submittedName>
        <fullName evidence="2">Selenoprotein Pb</fullName>
    </submittedName>
</protein>